<feature type="region of interest" description="Disordered" evidence="1">
    <location>
        <begin position="1"/>
        <end position="22"/>
    </location>
</feature>
<dbReference type="Proteomes" id="UP000635606">
    <property type="component" value="Unassembled WGS sequence"/>
</dbReference>
<accession>A0A8J3ZZS9</accession>
<protein>
    <submittedName>
        <fullName evidence="2">Uncharacterized protein</fullName>
    </submittedName>
</protein>
<feature type="compositionally biased region" description="Basic and acidic residues" evidence="1">
    <location>
        <begin position="1"/>
        <end position="19"/>
    </location>
</feature>
<keyword evidence="3" id="KW-1185">Reference proteome</keyword>
<evidence type="ECO:0000256" key="1">
    <source>
        <dbReference type="SAM" id="MobiDB-lite"/>
    </source>
</evidence>
<name>A0A8J3ZZS9_9ACTN</name>
<gene>
    <name evidence="2" type="ORF">Voc01_081160</name>
</gene>
<proteinExistence type="predicted"/>
<sequence length="90" mass="9732">MAARTVDRRGAGRCRRDGAAEPEGGANIICFLALYRALRSACPGAGRRKTMDITIAKPTVKGIQGIRKGSGPQWTPNRHADYSRAIRPVI</sequence>
<evidence type="ECO:0000313" key="3">
    <source>
        <dbReference type="Proteomes" id="UP000635606"/>
    </source>
</evidence>
<evidence type="ECO:0000313" key="2">
    <source>
        <dbReference type="EMBL" id="GIJ73199.1"/>
    </source>
</evidence>
<dbReference type="EMBL" id="BOPH01000112">
    <property type="protein sequence ID" value="GIJ73199.1"/>
    <property type="molecule type" value="Genomic_DNA"/>
</dbReference>
<comment type="caution">
    <text evidence="2">The sequence shown here is derived from an EMBL/GenBank/DDBJ whole genome shotgun (WGS) entry which is preliminary data.</text>
</comment>
<dbReference type="AlphaFoldDB" id="A0A8J3ZZS9"/>
<reference evidence="2" key="1">
    <citation type="submission" date="2021-01" db="EMBL/GenBank/DDBJ databases">
        <title>Whole genome shotgun sequence of Virgisporangium ochraceum NBRC 16418.</title>
        <authorList>
            <person name="Komaki H."/>
            <person name="Tamura T."/>
        </authorList>
    </citation>
    <scope>NUCLEOTIDE SEQUENCE</scope>
    <source>
        <strain evidence="2">NBRC 16418</strain>
    </source>
</reference>
<organism evidence="2 3">
    <name type="scientific">Virgisporangium ochraceum</name>
    <dbReference type="NCBI Taxonomy" id="65505"/>
    <lineage>
        <taxon>Bacteria</taxon>
        <taxon>Bacillati</taxon>
        <taxon>Actinomycetota</taxon>
        <taxon>Actinomycetes</taxon>
        <taxon>Micromonosporales</taxon>
        <taxon>Micromonosporaceae</taxon>
        <taxon>Virgisporangium</taxon>
    </lineage>
</organism>